<evidence type="ECO:0008006" key="4">
    <source>
        <dbReference type="Google" id="ProtNLM"/>
    </source>
</evidence>
<dbReference type="PANTHER" id="PTHR30441:SF8">
    <property type="entry name" value="DUF748 DOMAIN-CONTAINING PROTEIN"/>
    <property type="match status" value="1"/>
</dbReference>
<dbReference type="PANTHER" id="PTHR30441">
    <property type="entry name" value="DUF748 DOMAIN-CONTAINING PROTEIN"/>
    <property type="match status" value="1"/>
</dbReference>
<evidence type="ECO:0000313" key="3">
    <source>
        <dbReference type="Proteomes" id="UP000722750"/>
    </source>
</evidence>
<evidence type="ECO:0000313" key="2">
    <source>
        <dbReference type="EMBL" id="MBS1258531.1"/>
    </source>
</evidence>
<keyword evidence="1" id="KW-0472">Membrane</keyword>
<dbReference type="Proteomes" id="UP000722750">
    <property type="component" value="Unassembled WGS sequence"/>
</dbReference>
<keyword evidence="1" id="KW-1133">Transmembrane helix</keyword>
<name>A0A941W431_9BACT</name>
<dbReference type="InterPro" id="IPR052894">
    <property type="entry name" value="AsmA-related"/>
</dbReference>
<gene>
    <name evidence="2" type="ORF">MAG551_01590</name>
</gene>
<sequence>MSKSKVLLILVIIFSVIVCVLIGGYVTLKRLTSEEAIKARITKRFEALTGGKLTIEHAHFDLFKGLDLSDFKFEGKNPENLRLEIGKIFIRYEPLALLRGEILINSIMIVSPELSMVREKGAIWRFLNGVKALLDHSGIRYPTDQLRRGVIVKAGNVHVYDDVIFRGGVLDIENVDLFGQQLGGSLRDIVVKGIINDGLWKGLELNADFDFATPELKLVAQTRDKAMTEELMKELPVIGEKFWKTYSPVGKFDFDCTLDFNNKDRKREMDYLLELDVIDGEVTYIKWPFLIKHVNGKLEFSREGTFLKSMKGDVQNEGKQSQGEIDAFFESGSARKSINLTIPNFNITKTLLEMIPDIGENVWKDYKPEGNIDLTIKYESNADKSVINYSSEAICKGIKASHSDFPCDLSNITGLIKNDGDSIYFKNMSGYLLNGSRVNRTIFDGEMDLKSKEKRFTISIPNLDLTEEIIKSIPRKGEEIWSQNKPTGQVDLTINYIGYKDKSKDKYMITADCKGNEIEATKLPVKVSDIMGRIVIDKNIIQFKSLQGYVVTGKQFSHATANGIFGLENRNKKILFNVFDLMVTEELLGKFPKLLKNEWLKIEPVGWVDVTLNDEIDDISGEDRHTIFINAKGCEFGFTNLPVNISDIDGRISIDKGQLTIKKFNGTCCGGKVNGSVELDSKSPGGEYSGELNFYDISLKELMESFIKEQQEWIGVCKGDIEFQGKGKDLKGFTAQGSAKLREGQLAEVPVLLSILKLLNLSLPKKESFHTANLKYSVKDKIINIEELEVFSDSVELGCIGTVGFDSTVDLTVVAGLNKETFSQIPFIGGLMDFVVGGVRKKLTKVQITGTLSNPNSKMIGLKPITDPIKRIFDVLSTTGENKGEETKEDTKQEEEDM</sequence>
<keyword evidence="1" id="KW-0812">Transmembrane</keyword>
<feature type="transmembrane region" description="Helical" evidence="1">
    <location>
        <begin position="7"/>
        <end position="28"/>
    </location>
</feature>
<dbReference type="GO" id="GO:0090313">
    <property type="term" value="P:regulation of protein targeting to membrane"/>
    <property type="evidence" value="ECO:0007669"/>
    <property type="project" value="TreeGrafter"/>
</dbReference>
<dbReference type="AlphaFoldDB" id="A0A941W431"/>
<dbReference type="GO" id="GO:0005886">
    <property type="term" value="C:plasma membrane"/>
    <property type="evidence" value="ECO:0007669"/>
    <property type="project" value="TreeGrafter"/>
</dbReference>
<proteinExistence type="predicted"/>
<accession>A0A941W431</accession>
<dbReference type="EMBL" id="JAANXD010000065">
    <property type="protein sequence ID" value="MBS1258531.1"/>
    <property type="molecule type" value="Genomic_DNA"/>
</dbReference>
<reference evidence="2" key="1">
    <citation type="journal article" date="2021" name="ISME J.">
        <title>Fine-scale metabolic discontinuity in a stratified prokaryote microbiome of a Red Sea deep halocline.</title>
        <authorList>
            <person name="Michoud G."/>
            <person name="Ngugi D.K."/>
            <person name="Barozzi A."/>
            <person name="Merlino G."/>
            <person name="Calleja M.L."/>
            <person name="Delgado-Huertas A."/>
            <person name="Moran X.A.G."/>
            <person name="Daffonchio D."/>
        </authorList>
    </citation>
    <scope>NUCLEOTIDE SEQUENCE</scope>
    <source>
        <strain evidence="2">SuakinDeep_MAG55_1</strain>
    </source>
</reference>
<comment type="caution">
    <text evidence="2">The sequence shown here is derived from an EMBL/GenBank/DDBJ whole genome shotgun (WGS) entry which is preliminary data.</text>
</comment>
<protein>
    <recommendedName>
        <fullName evidence="4">AsmA-like C-terminal domain-containing protein</fullName>
    </recommendedName>
</protein>
<evidence type="ECO:0000256" key="1">
    <source>
        <dbReference type="SAM" id="Phobius"/>
    </source>
</evidence>
<organism evidence="2 3">
    <name type="scientific">Candidatus Scalindua arabica</name>
    <dbReference type="NCBI Taxonomy" id="1127984"/>
    <lineage>
        <taxon>Bacteria</taxon>
        <taxon>Pseudomonadati</taxon>
        <taxon>Planctomycetota</taxon>
        <taxon>Candidatus Brocadiia</taxon>
        <taxon>Candidatus Brocadiales</taxon>
        <taxon>Candidatus Scalinduaceae</taxon>
        <taxon>Candidatus Scalindua</taxon>
    </lineage>
</organism>